<accession>A0A923KJV3</accession>
<feature type="transmembrane region" description="Helical" evidence="1">
    <location>
        <begin position="132"/>
        <end position="158"/>
    </location>
</feature>
<keyword evidence="1" id="KW-0812">Transmembrane</keyword>
<dbReference type="EMBL" id="JACNMF010000001">
    <property type="protein sequence ID" value="MBC3757103.1"/>
    <property type="molecule type" value="Genomic_DNA"/>
</dbReference>
<dbReference type="Pfam" id="PF26314">
    <property type="entry name" value="MptA_B_family"/>
    <property type="match status" value="1"/>
</dbReference>
<evidence type="ECO:0000313" key="2">
    <source>
        <dbReference type="EMBL" id="MBC3757103.1"/>
    </source>
</evidence>
<feature type="transmembrane region" description="Helical" evidence="1">
    <location>
        <begin position="179"/>
        <end position="195"/>
    </location>
</feature>
<keyword evidence="1" id="KW-1133">Transmembrane helix</keyword>
<dbReference type="GO" id="GO:0016757">
    <property type="term" value="F:glycosyltransferase activity"/>
    <property type="evidence" value="ECO:0007669"/>
    <property type="project" value="UniProtKB-KW"/>
</dbReference>
<feature type="transmembrane region" description="Helical" evidence="1">
    <location>
        <begin position="201"/>
        <end position="220"/>
    </location>
</feature>
<keyword evidence="2" id="KW-0808">Transferase</keyword>
<keyword evidence="2" id="KW-0328">Glycosyltransferase</keyword>
<protein>
    <submittedName>
        <fullName evidence="2">Mannosyltransferase</fullName>
    </submittedName>
</protein>
<name>A0A923KJV3_9FLAO</name>
<sequence length="468" mass="54170">MAPVLVVLGSIILYWNFAYGLERTEYAKLIALYAGLFLLFFQLIKHLKHNIKLLTYLAFGFRAVFILAIPNLSQDFYRFIWDGRMILEGFNPYLFTVESFIGQGELPVAQALELREGMGTLNASHFTNYPPINQLCFIIAGIFAGKSILGSAVVLRLLIIVADFGTLHFGIRLLKKLKIPVYNIFWYILNPFIIIELTGNLHFEGVMIFFLIWSLYLLFIGKWRWSAVVLALSISVKLIPLIFLPLFFQWFMKPSVIANGEKQSSLNPKITSTKSTLNDVLRRLWRLILFYAILIGTTALLFLPFYSREFIHNYSETVGLWFQNFEFNASIYYIARAIGYSFRGYNEIAVIGKVIPIVVIVVTLILTFFRRNKTMAELITAMLLVLSIYYFTATTVHPWYIATLLILSVFTKYKFPLVWSFVIILSYLAYLNLNKADKSENLWVIAIEYVVVYTVFLFEHFKRKPVEN</sequence>
<feature type="transmembrane region" description="Helical" evidence="1">
    <location>
        <begin position="348"/>
        <end position="369"/>
    </location>
</feature>
<proteinExistence type="predicted"/>
<reference evidence="2" key="1">
    <citation type="submission" date="2020-08" db="EMBL/GenBank/DDBJ databases">
        <title>Hyunsoonleella sp. strain SJ7 genome sequencing and assembly.</title>
        <authorList>
            <person name="Kim I."/>
        </authorList>
    </citation>
    <scope>NUCLEOTIDE SEQUENCE</scope>
    <source>
        <strain evidence="2">SJ7</strain>
    </source>
</reference>
<dbReference type="RefSeq" id="WP_186558111.1">
    <property type="nucleotide sequence ID" value="NZ_JACNMF010000001.1"/>
</dbReference>
<comment type="caution">
    <text evidence="2">The sequence shown here is derived from an EMBL/GenBank/DDBJ whole genome shotgun (WGS) entry which is preliminary data.</text>
</comment>
<feature type="transmembrane region" description="Helical" evidence="1">
    <location>
        <begin position="442"/>
        <end position="461"/>
    </location>
</feature>
<dbReference type="Proteomes" id="UP000656244">
    <property type="component" value="Unassembled WGS sequence"/>
</dbReference>
<organism evidence="2 3">
    <name type="scientific">Hyunsoonleella aquatilis</name>
    <dbReference type="NCBI Taxonomy" id="2762758"/>
    <lineage>
        <taxon>Bacteria</taxon>
        <taxon>Pseudomonadati</taxon>
        <taxon>Bacteroidota</taxon>
        <taxon>Flavobacteriia</taxon>
        <taxon>Flavobacteriales</taxon>
        <taxon>Flavobacteriaceae</taxon>
    </lineage>
</organism>
<feature type="transmembrane region" description="Helical" evidence="1">
    <location>
        <begin position="318"/>
        <end position="342"/>
    </location>
</feature>
<evidence type="ECO:0000313" key="3">
    <source>
        <dbReference type="Proteomes" id="UP000656244"/>
    </source>
</evidence>
<keyword evidence="3" id="KW-1185">Reference proteome</keyword>
<feature type="transmembrane region" description="Helical" evidence="1">
    <location>
        <begin position="30"/>
        <end position="47"/>
    </location>
</feature>
<dbReference type="AlphaFoldDB" id="A0A923KJV3"/>
<feature type="transmembrane region" description="Helical" evidence="1">
    <location>
        <begin position="227"/>
        <end position="248"/>
    </location>
</feature>
<feature type="transmembrane region" description="Helical" evidence="1">
    <location>
        <begin position="413"/>
        <end position="430"/>
    </location>
</feature>
<feature type="transmembrane region" description="Helical" evidence="1">
    <location>
        <begin position="54"/>
        <end position="72"/>
    </location>
</feature>
<keyword evidence="1" id="KW-0472">Membrane</keyword>
<feature type="transmembrane region" description="Helical" evidence="1">
    <location>
        <begin position="381"/>
        <end position="401"/>
    </location>
</feature>
<feature type="transmembrane region" description="Helical" evidence="1">
    <location>
        <begin position="284"/>
        <end position="306"/>
    </location>
</feature>
<evidence type="ECO:0000256" key="1">
    <source>
        <dbReference type="SAM" id="Phobius"/>
    </source>
</evidence>
<gene>
    <name evidence="2" type="ORF">H7U19_01715</name>
</gene>